<feature type="compositionally biased region" description="Basic and acidic residues" evidence="1">
    <location>
        <begin position="41"/>
        <end position="55"/>
    </location>
</feature>
<dbReference type="GeneID" id="87947609"/>
<name>A0AAX4IS62_9PEZI</name>
<dbReference type="EMBL" id="CP137311">
    <property type="protein sequence ID" value="WQF86095.1"/>
    <property type="molecule type" value="Genomic_DNA"/>
</dbReference>
<feature type="compositionally biased region" description="Basic and acidic residues" evidence="1">
    <location>
        <begin position="131"/>
        <end position="142"/>
    </location>
</feature>
<protein>
    <submittedName>
        <fullName evidence="2">Uncharacterized protein</fullName>
    </submittedName>
</protein>
<dbReference type="RefSeq" id="XP_062783316.1">
    <property type="nucleotide sequence ID" value="XM_062927265.1"/>
</dbReference>
<dbReference type="Proteomes" id="UP001322277">
    <property type="component" value="Chromosome 7"/>
</dbReference>
<feature type="region of interest" description="Disordered" evidence="1">
    <location>
        <begin position="17"/>
        <end position="67"/>
    </location>
</feature>
<feature type="region of interest" description="Disordered" evidence="1">
    <location>
        <begin position="131"/>
        <end position="194"/>
    </location>
</feature>
<keyword evidence="3" id="KW-1185">Reference proteome</keyword>
<proteinExistence type="predicted"/>
<accession>A0AAX4IS62</accession>
<evidence type="ECO:0000256" key="1">
    <source>
        <dbReference type="SAM" id="MobiDB-lite"/>
    </source>
</evidence>
<evidence type="ECO:0000313" key="2">
    <source>
        <dbReference type="EMBL" id="WQF86095.1"/>
    </source>
</evidence>
<dbReference type="KEGG" id="cdet:87947609"/>
<gene>
    <name evidence="2" type="ORF">CDEST_11109</name>
</gene>
<evidence type="ECO:0000313" key="3">
    <source>
        <dbReference type="Proteomes" id="UP001322277"/>
    </source>
</evidence>
<dbReference type="AlphaFoldDB" id="A0AAX4IS62"/>
<organism evidence="2 3">
    <name type="scientific">Colletotrichum destructivum</name>
    <dbReference type="NCBI Taxonomy" id="34406"/>
    <lineage>
        <taxon>Eukaryota</taxon>
        <taxon>Fungi</taxon>
        <taxon>Dikarya</taxon>
        <taxon>Ascomycota</taxon>
        <taxon>Pezizomycotina</taxon>
        <taxon>Sordariomycetes</taxon>
        <taxon>Hypocreomycetidae</taxon>
        <taxon>Glomerellales</taxon>
        <taxon>Glomerellaceae</taxon>
        <taxon>Colletotrichum</taxon>
        <taxon>Colletotrichum destructivum species complex</taxon>
    </lineage>
</organism>
<sequence length="194" mass="20824">MESDPFRREVALMAARDQTDIAAKGSELSKGLNRSRPSRSMGRDGGPEVEGRGGLEEADGDFCSGKRGDEARRIFGQTTTEVLSHWELATDPVLRGVRESRPFHYAGLSEFGRLPVIVGCSGAGAGALVRRGGEASHTDGRTSDGVGSLMSGDGDDNRDLTRQRRRRPGVASHDLNGPVSRRRRGAERGDYSVG</sequence>
<reference evidence="3" key="1">
    <citation type="journal article" date="2023" name="bioRxiv">
        <title>Complete genome of the Medicago anthracnose fungus, Colletotrichum destructivum, reveals a mini-chromosome-like region within a core chromosome.</title>
        <authorList>
            <person name="Lapalu N."/>
            <person name="Simon A."/>
            <person name="Lu A."/>
            <person name="Plaumann P.-L."/>
            <person name="Amselem J."/>
            <person name="Pigne S."/>
            <person name="Auger A."/>
            <person name="Koch C."/>
            <person name="Dallery J.-F."/>
            <person name="O'Connell R.J."/>
        </authorList>
    </citation>
    <scope>NUCLEOTIDE SEQUENCE [LARGE SCALE GENOMIC DNA]</scope>
    <source>
        <strain evidence="3">CBS 520.97</strain>
    </source>
</reference>